<keyword evidence="10" id="KW-1185">Reference proteome</keyword>
<dbReference type="OrthoDB" id="9801074at2"/>
<evidence type="ECO:0000259" key="8">
    <source>
        <dbReference type="PROSITE" id="PS51857"/>
    </source>
</evidence>
<dbReference type="Pfam" id="PF00313">
    <property type="entry name" value="CSD"/>
    <property type="match status" value="1"/>
</dbReference>
<accession>A0A2S5RI72</accession>
<evidence type="ECO:0000256" key="6">
    <source>
        <dbReference type="ARBA" id="ARBA00023163"/>
    </source>
</evidence>
<comment type="subcellular location">
    <subcellularLocation>
        <location evidence="1 7">Cytoplasm</location>
    </subcellularLocation>
</comment>
<dbReference type="PROSITE" id="PS00352">
    <property type="entry name" value="CSD_1"/>
    <property type="match status" value="1"/>
</dbReference>
<comment type="caution">
    <text evidence="9">The sequence shown here is derived from an EMBL/GenBank/DDBJ whole genome shotgun (WGS) entry which is preliminary data.</text>
</comment>
<reference evidence="9 10" key="1">
    <citation type="submission" date="2017-11" db="EMBL/GenBank/DDBJ databases">
        <title>Comparative genomic analysis of Holospora spp., intranuclear symbionts of paramecia.</title>
        <authorList>
            <person name="Garushyants S.K."/>
            <person name="Beliavskaya A."/>
            <person name="Malko D.B."/>
            <person name="Logacheva M.D."/>
            <person name="Rautian M.S."/>
            <person name="Gelfand M.S."/>
        </authorList>
    </citation>
    <scope>NUCLEOTIDE SEQUENCE [LARGE SCALE GENOMIC DNA]</scope>
    <source>
        <strain evidence="10">02AZ16</strain>
    </source>
</reference>
<gene>
    <name evidence="9" type="ORF">HCUR_00075</name>
</gene>
<dbReference type="InterPro" id="IPR012340">
    <property type="entry name" value="NA-bd_OB-fold"/>
</dbReference>
<evidence type="ECO:0000256" key="2">
    <source>
        <dbReference type="ARBA" id="ARBA00022490"/>
    </source>
</evidence>
<proteinExistence type="predicted"/>
<evidence type="ECO:0000313" key="10">
    <source>
        <dbReference type="Proteomes" id="UP000239425"/>
    </source>
</evidence>
<keyword evidence="5" id="KW-0010">Activator</keyword>
<evidence type="ECO:0000256" key="5">
    <source>
        <dbReference type="ARBA" id="ARBA00023159"/>
    </source>
</evidence>
<dbReference type="InterPro" id="IPR012156">
    <property type="entry name" value="Cold_shock_CspA"/>
</dbReference>
<dbReference type="PANTHER" id="PTHR46565:SF20">
    <property type="entry name" value="COLD SHOCK DOMAIN-CONTAINING PROTEIN 4"/>
    <property type="match status" value="1"/>
</dbReference>
<dbReference type="SMART" id="SM00357">
    <property type="entry name" value="CSP"/>
    <property type="match status" value="1"/>
</dbReference>
<dbReference type="SUPFAM" id="SSF50249">
    <property type="entry name" value="Nucleic acid-binding proteins"/>
    <property type="match status" value="1"/>
</dbReference>
<dbReference type="PRINTS" id="PR00050">
    <property type="entry name" value="COLDSHOCK"/>
</dbReference>
<dbReference type="PANTHER" id="PTHR46565">
    <property type="entry name" value="COLD SHOCK DOMAIN PROTEIN 2"/>
    <property type="match status" value="1"/>
</dbReference>
<dbReference type="GO" id="GO:0003677">
    <property type="term" value="F:DNA binding"/>
    <property type="evidence" value="ECO:0007669"/>
    <property type="project" value="UniProtKB-KW"/>
</dbReference>
<dbReference type="RefSeq" id="WP_104206271.1">
    <property type="nucleotide sequence ID" value="NZ_PHHC01000013.1"/>
</dbReference>
<dbReference type="InterPro" id="IPR011129">
    <property type="entry name" value="CSD"/>
</dbReference>
<dbReference type="GO" id="GO:0005829">
    <property type="term" value="C:cytosol"/>
    <property type="evidence" value="ECO:0007669"/>
    <property type="project" value="UniProtKB-ARBA"/>
</dbReference>
<evidence type="ECO:0000256" key="1">
    <source>
        <dbReference type="ARBA" id="ARBA00004496"/>
    </source>
</evidence>
<dbReference type="Proteomes" id="UP000239425">
    <property type="component" value="Unassembled WGS sequence"/>
</dbReference>
<dbReference type="EMBL" id="PHHC01000013">
    <property type="protein sequence ID" value="PPE06922.1"/>
    <property type="molecule type" value="Genomic_DNA"/>
</dbReference>
<dbReference type="InterPro" id="IPR002059">
    <property type="entry name" value="CSP_DNA-bd"/>
</dbReference>
<evidence type="ECO:0000256" key="7">
    <source>
        <dbReference type="RuleBase" id="RU000408"/>
    </source>
</evidence>
<organism evidence="9 10">
    <name type="scientific">Holospora curviuscula</name>
    <dbReference type="NCBI Taxonomy" id="1082868"/>
    <lineage>
        <taxon>Bacteria</taxon>
        <taxon>Pseudomonadati</taxon>
        <taxon>Pseudomonadota</taxon>
        <taxon>Alphaproteobacteria</taxon>
        <taxon>Holosporales</taxon>
        <taxon>Holosporaceae</taxon>
        <taxon>Holospora</taxon>
    </lineage>
</organism>
<keyword evidence="3" id="KW-0805">Transcription regulation</keyword>
<feature type="domain" description="CSD" evidence="8">
    <location>
        <begin position="5"/>
        <end position="70"/>
    </location>
</feature>
<evidence type="ECO:0000256" key="4">
    <source>
        <dbReference type="ARBA" id="ARBA00023125"/>
    </source>
</evidence>
<dbReference type="CDD" id="cd04458">
    <property type="entry name" value="CSP_CDS"/>
    <property type="match status" value="1"/>
</dbReference>
<protein>
    <submittedName>
        <fullName evidence="9">Cold shock protein CspA</fullName>
    </submittedName>
</protein>
<dbReference type="PIRSF" id="PIRSF002599">
    <property type="entry name" value="Cold_shock_A"/>
    <property type="match status" value="1"/>
</dbReference>
<dbReference type="Gene3D" id="2.40.50.140">
    <property type="entry name" value="Nucleic acid-binding proteins"/>
    <property type="match status" value="1"/>
</dbReference>
<dbReference type="InterPro" id="IPR019844">
    <property type="entry name" value="CSD_CS"/>
</dbReference>
<dbReference type="AlphaFoldDB" id="A0A2S5RI72"/>
<name>A0A2S5RI72_9PROT</name>
<dbReference type="PROSITE" id="PS51857">
    <property type="entry name" value="CSD_2"/>
    <property type="match status" value="1"/>
</dbReference>
<keyword evidence="2" id="KW-0963">Cytoplasm</keyword>
<evidence type="ECO:0000256" key="3">
    <source>
        <dbReference type="ARBA" id="ARBA00023015"/>
    </source>
</evidence>
<keyword evidence="4" id="KW-0238">DNA-binding</keyword>
<evidence type="ECO:0000313" key="9">
    <source>
        <dbReference type="EMBL" id="PPE06922.1"/>
    </source>
</evidence>
<sequence length="72" mass="7842">MNTLRSSGVVKWFNPEKGFGFITPDQGGADVFVHITEVNRAKLGTLSEGQRVSYEIVSNRGRSSAGELSLEL</sequence>
<keyword evidence="6" id="KW-0804">Transcription</keyword>